<evidence type="ECO:0000313" key="8">
    <source>
        <dbReference type="Proteomes" id="UP000235786"/>
    </source>
</evidence>
<keyword evidence="2 6" id="KW-0812">Transmembrane</keyword>
<gene>
    <name evidence="7" type="ORF">L207DRAFT_556586</name>
</gene>
<feature type="transmembrane region" description="Helical" evidence="6">
    <location>
        <begin position="168"/>
        <end position="188"/>
    </location>
</feature>
<evidence type="ECO:0000313" key="7">
    <source>
        <dbReference type="EMBL" id="PMD36108.1"/>
    </source>
</evidence>
<comment type="subcellular location">
    <subcellularLocation>
        <location evidence="1">Membrane</location>
        <topology evidence="1">Multi-pass membrane protein</topology>
    </subcellularLocation>
</comment>
<dbReference type="Proteomes" id="UP000235786">
    <property type="component" value="Unassembled WGS sequence"/>
</dbReference>
<evidence type="ECO:0000256" key="6">
    <source>
        <dbReference type="SAM" id="Phobius"/>
    </source>
</evidence>
<organism evidence="7 8">
    <name type="scientific">Hyaloscypha variabilis (strain UAMH 11265 / GT02V1 / F)</name>
    <name type="common">Meliniomyces variabilis</name>
    <dbReference type="NCBI Taxonomy" id="1149755"/>
    <lineage>
        <taxon>Eukaryota</taxon>
        <taxon>Fungi</taxon>
        <taxon>Dikarya</taxon>
        <taxon>Ascomycota</taxon>
        <taxon>Pezizomycotina</taxon>
        <taxon>Leotiomycetes</taxon>
        <taxon>Helotiales</taxon>
        <taxon>Hyaloscyphaceae</taxon>
        <taxon>Hyaloscypha</taxon>
        <taxon>Hyaloscypha variabilis</taxon>
    </lineage>
</organism>
<feature type="transmembrane region" description="Helical" evidence="6">
    <location>
        <begin position="208"/>
        <end position="226"/>
    </location>
</feature>
<dbReference type="GO" id="GO:0016020">
    <property type="term" value="C:membrane"/>
    <property type="evidence" value="ECO:0007669"/>
    <property type="project" value="UniProtKB-SubCell"/>
</dbReference>
<protein>
    <recommendedName>
        <fullName evidence="9">RTA1-domain-containing protein</fullName>
    </recommendedName>
</protein>
<dbReference type="InterPro" id="IPR007568">
    <property type="entry name" value="RTA1"/>
</dbReference>
<dbReference type="PANTHER" id="PTHR31465:SF15">
    <property type="entry name" value="LIPID TRANSPORTER ATNI-RELATED"/>
    <property type="match status" value="1"/>
</dbReference>
<dbReference type="Pfam" id="PF04479">
    <property type="entry name" value="RTA1"/>
    <property type="match status" value="1"/>
</dbReference>
<proteinExistence type="predicted"/>
<keyword evidence="4 6" id="KW-0472">Membrane</keyword>
<evidence type="ECO:0000256" key="4">
    <source>
        <dbReference type="ARBA" id="ARBA00023136"/>
    </source>
</evidence>
<evidence type="ECO:0000256" key="1">
    <source>
        <dbReference type="ARBA" id="ARBA00004141"/>
    </source>
</evidence>
<dbReference type="STRING" id="1149755.A0A2J6RC62"/>
<dbReference type="PANTHER" id="PTHR31465">
    <property type="entry name" value="PROTEIN RTA1-RELATED"/>
    <property type="match status" value="1"/>
</dbReference>
<sequence>MSGNCPDTANTVWAFCPSTPAAILFTVLFALTTSAHISQAIFYKKAYCWVIIGSGLIQTANYISRIISIKNPTSLPPYEVWFVLILASHLLAASEPPISQHDRTLIIGLGRMVWNYIPDAKLYRITAWRFTTYFVILDIIALLVQIAGAASGANEKHFDQTVLNGIHVYMGGVAFQQLSIFAFLFFAIKFHRKILQQIREGVEGVSSALPLLYALYAVLLLIMMRIGFRLAEYAHGYKSTIPTHEAYQYCLDSTPMICSLVILNVFHPGRIMPGGDSNLPSRKERKAKGIHKKSDKVDESSEVTV</sequence>
<keyword evidence="3 6" id="KW-1133">Transmembrane helix</keyword>
<evidence type="ECO:0000256" key="3">
    <source>
        <dbReference type="ARBA" id="ARBA00022989"/>
    </source>
</evidence>
<feature type="region of interest" description="Disordered" evidence="5">
    <location>
        <begin position="274"/>
        <end position="305"/>
    </location>
</feature>
<evidence type="ECO:0008006" key="9">
    <source>
        <dbReference type="Google" id="ProtNLM"/>
    </source>
</evidence>
<evidence type="ECO:0000256" key="5">
    <source>
        <dbReference type="SAM" id="MobiDB-lite"/>
    </source>
</evidence>
<dbReference type="AlphaFoldDB" id="A0A2J6RC62"/>
<evidence type="ECO:0000256" key="2">
    <source>
        <dbReference type="ARBA" id="ARBA00022692"/>
    </source>
</evidence>
<feature type="transmembrane region" description="Helical" evidence="6">
    <location>
        <begin position="12"/>
        <end position="34"/>
    </location>
</feature>
<dbReference type="EMBL" id="KZ613951">
    <property type="protein sequence ID" value="PMD36108.1"/>
    <property type="molecule type" value="Genomic_DNA"/>
</dbReference>
<dbReference type="OrthoDB" id="5384040at2759"/>
<keyword evidence="8" id="KW-1185">Reference proteome</keyword>
<feature type="transmembrane region" description="Helical" evidence="6">
    <location>
        <begin position="130"/>
        <end position="148"/>
    </location>
</feature>
<accession>A0A2J6RC62</accession>
<name>A0A2J6RC62_HYAVF</name>
<feature type="compositionally biased region" description="Basic residues" evidence="5">
    <location>
        <begin position="283"/>
        <end position="294"/>
    </location>
</feature>
<reference evidence="7 8" key="1">
    <citation type="submission" date="2016-04" db="EMBL/GenBank/DDBJ databases">
        <title>A degradative enzymes factory behind the ericoid mycorrhizal symbiosis.</title>
        <authorList>
            <consortium name="DOE Joint Genome Institute"/>
            <person name="Martino E."/>
            <person name="Morin E."/>
            <person name="Grelet G."/>
            <person name="Kuo A."/>
            <person name="Kohler A."/>
            <person name="Daghino S."/>
            <person name="Barry K."/>
            <person name="Choi C."/>
            <person name="Cichocki N."/>
            <person name="Clum A."/>
            <person name="Copeland A."/>
            <person name="Hainaut M."/>
            <person name="Haridas S."/>
            <person name="Labutti K."/>
            <person name="Lindquist E."/>
            <person name="Lipzen A."/>
            <person name="Khouja H.-R."/>
            <person name="Murat C."/>
            <person name="Ohm R."/>
            <person name="Olson A."/>
            <person name="Spatafora J."/>
            <person name="Veneault-Fourrey C."/>
            <person name="Henrissat B."/>
            <person name="Grigoriev I."/>
            <person name="Martin F."/>
            <person name="Perotto S."/>
        </authorList>
    </citation>
    <scope>NUCLEOTIDE SEQUENCE [LARGE SCALE GENOMIC DNA]</scope>
    <source>
        <strain evidence="7 8">F</strain>
    </source>
</reference>